<comment type="caution">
    <text evidence="2">The sequence shown here is derived from an EMBL/GenBank/DDBJ whole genome shotgun (WGS) entry which is preliminary data.</text>
</comment>
<accession>A0A8J4E4P4</accession>
<dbReference type="Proteomes" id="UP000612585">
    <property type="component" value="Unassembled WGS sequence"/>
</dbReference>
<evidence type="ECO:0000313" key="2">
    <source>
        <dbReference type="EMBL" id="GIJ59112.1"/>
    </source>
</evidence>
<keyword evidence="3" id="KW-1185">Reference proteome</keyword>
<proteinExistence type="predicted"/>
<evidence type="ECO:0000256" key="1">
    <source>
        <dbReference type="SAM" id="Phobius"/>
    </source>
</evidence>
<keyword evidence="1" id="KW-0472">Membrane</keyword>
<dbReference type="AlphaFoldDB" id="A0A8J4E4P4"/>
<gene>
    <name evidence="2" type="ORF">Vau01_066280</name>
</gene>
<protein>
    <submittedName>
        <fullName evidence="2">Uncharacterized protein</fullName>
    </submittedName>
</protein>
<evidence type="ECO:0000313" key="3">
    <source>
        <dbReference type="Proteomes" id="UP000612585"/>
    </source>
</evidence>
<feature type="transmembrane region" description="Helical" evidence="1">
    <location>
        <begin position="25"/>
        <end position="46"/>
    </location>
</feature>
<sequence>MASSGGGVPVPGRWKRFVTWLASGWWAGIAAIFGGVAIVIALVTYYDAPGADPQPGNVINGNCNAQGANNEVACKETP</sequence>
<dbReference type="EMBL" id="BOPG01000044">
    <property type="protein sequence ID" value="GIJ59112.1"/>
    <property type="molecule type" value="Genomic_DNA"/>
</dbReference>
<organism evidence="2 3">
    <name type="scientific">Virgisporangium aurantiacum</name>
    <dbReference type="NCBI Taxonomy" id="175570"/>
    <lineage>
        <taxon>Bacteria</taxon>
        <taxon>Bacillati</taxon>
        <taxon>Actinomycetota</taxon>
        <taxon>Actinomycetes</taxon>
        <taxon>Micromonosporales</taxon>
        <taxon>Micromonosporaceae</taxon>
        <taxon>Virgisporangium</taxon>
    </lineage>
</organism>
<keyword evidence="1" id="KW-0812">Transmembrane</keyword>
<keyword evidence="1" id="KW-1133">Transmembrane helix</keyword>
<name>A0A8J4E4P4_9ACTN</name>
<reference evidence="2" key="1">
    <citation type="submission" date="2021-01" db="EMBL/GenBank/DDBJ databases">
        <title>Whole genome shotgun sequence of Virgisporangium aurantiacum NBRC 16421.</title>
        <authorList>
            <person name="Komaki H."/>
            <person name="Tamura T."/>
        </authorList>
    </citation>
    <scope>NUCLEOTIDE SEQUENCE</scope>
    <source>
        <strain evidence="2">NBRC 16421</strain>
    </source>
</reference>